<proteinExistence type="predicted"/>
<reference evidence="1" key="1">
    <citation type="submission" date="2015-04" db="EMBL/GenBank/DDBJ databases">
        <title>The genome sequence of the plant pathogenic Rhizarian Plasmodiophora brassicae reveals insights in its biotrophic life cycle and the origin of chitin synthesis.</title>
        <authorList>
            <person name="Schwelm A."/>
            <person name="Fogelqvist J."/>
            <person name="Knaust A."/>
            <person name="Julke S."/>
            <person name="Lilja T."/>
            <person name="Dhandapani V."/>
            <person name="Bonilla-Rosso G."/>
            <person name="Karlsson M."/>
            <person name="Shevchenko A."/>
            <person name="Choi S.R."/>
            <person name="Kim H.G."/>
            <person name="Park J.Y."/>
            <person name="Lim Y.P."/>
            <person name="Ludwig-Muller J."/>
            <person name="Dixelius C."/>
        </authorList>
    </citation>
    <scope>NUCLEOTIDE SEQUENCE</scope>
    <source>
        <tissue evidence="1">Potato root galls</tissue>
    </source>
</reference>
<accession>A0A0H5QF32</accession>
<evidence type="ECO:0000313" key="1">
    <source>
        <dbReference type="EMBL" id="CRZ00648.1"/>
    </source>
</evidence>
<feature type="non-terminal residue" evidence="1">
    <location>
        <position position="1"/>
    </location>
</feature>
<sequence length="267" mass="29295">RSSVAEFRLLRASRALHRVGLLHLLSQANHLLPSVSKTASSLQTATSASKGLDELVLLAGDLGTLLLGTTFVELHQADQVELWLLEDLALADEHVLERVDALGRLLDLLADDLWHELLEQVLDVHLRRFVAHDLHHLLADSTDLGRLGVRGLLDLVWTLLREGNAEQAHEVAVRGLDVHERLDERLPLADERALLVAGQVHAVEASHDLRALDLFGAKLDLAERLVLVLVQVTEGDFEHTAAETFRSDLGTGGAVHQGLADIALRED</sequence>
<dbReference type="EMBL" id="HACM01000206">
    <property type="protein sequence ID" value="CRZ00648.1"/>
    <property type="molecule type" value="Transcribed_RNA"/>
</dbReference>
<dbReference type="AlphaFoldDB" id="A0A0H5QF32"/>
<feature type="non-terminal residue" evidence="1">
    <location>
        <position position="267"/>
    </location>
</feature>
<name>A0A0H5QF32_9EUKA</name>
<protein>
    <submittedName>
        <fullName evidence="1">Uncharacterized protein</fullName>
    </submittedName>
</protein>
<organism evidence="1">
    <name type="scientific">Spongospora subterranea</name>
    <dbReference type="NCBI Taxonomy" id="70186"/>
    <lineage>
        <taxon>Eukaryota</taxon>
        <taxon>Sar</taxon>
        <taxon>Rhizaria</taxon>
        <taxon>Endomyxa</taxon>
        <taxon>Phytomyxea</taxon>
        <taxon>Plasmodiophorida</taxon>
        <taxon>Plasmodiophoridae</taxon>
        <taxon>Spongospora</taxon>
    </lineage>
</organism>